<sequence>MSFIIGPLSGALVASGVYYGFSTLIQTRTQQHRSDLRELSVRLVDMPTHVAAPPSAAARLSDRGFADEMYMRWNAELHGLFTGFRNASQHTGERVRAYVKATLKKRSESSS</sequence>
<evidence type="ECO:0000313" key="1">
    <source>
        <dbReference type="EMBL" id="KIY49837.1"/>
    </source>
</evidence>
<organism evidence="1 2">
    <name type="scientific">Fistulina hepatica ATCC 64428</name>
    <dbReference type="NCBI Taxonomy" id="1128425"/>
    <lineage>
        <taxon>Eukaryota</taxon>
        <taxon>Fungi</taxon>
        <taxon>Dikarya</taxon>
        <taxon>Basidiomycota</taxon>
        <taxon>Agaricomycotina</taxon>
        <taxon>Agaricomycetes</taxon>
        <taxon>Agaricomycetidae</taxon>
        <taxon>Agaricales</taxon>
        <taxon>Fistulinaceae</taxon>
        <taxon>Fistulina</taxon>
    </lineage>
</organism>
<name>A0A0D7AEN9_9AGAR</name>
<dbReference type="AlphaFoldDB" id="A0A0D7AEN9"/>
<keyword evidence="2" id="KW-1185">Reference proteome</keyword>
<reference evidence="1 2" key="1">
    <citation type="journal article" date="2015" name="Fungal Genet. Biol.">
        <title>Evolution of novel wood decay mechanisms in Agaricales revealed by the genome sequences of Fistulina hepatica and Cylindrobasidium torrendii.</title>
        <authorList>
            <person name="Floudas D."/>
            <person name="Held B.W."/>
            <person name="Riley R."/>
            <person name="Nagy L.G."/>
            <person name="Koehler G."/>
            <person name="Ransdell A.S."/>
            <person name="Younus H."/>
            <person name="Chow J."/>
            <person name="Chiniquy J."/>
            <person name="Lipzen A."/>
            <person name="Tritt A."/>
            <person name="Sun H."/>
            <person name="Haridas S."/>
            <person name="LaButti K."/>
            <person name="Ohm R.A."/>
            <person name="Kues U."/>
            <person name="Blanchette R.A."/>
            <person name="Grigoriev I.V."/>
            <person name="Minto R.E."/>
            <person name="Hibbett D.S."/>
        </authorList>
    </citation>
    <scope>NUCLEOTIDE SEQUENCE [LARGE SCALE GENOMIC DNA]</scope>
    <source>
        <strain evidence="1 2">ATCC 64428</strain>
    </source>
</reference>
<gene>
    <name evidence="1" type="ORF">FISHEDRAFT_72461</name>
</gene>
<evidence type="ECO:0008006" key="3">
    <source>
        <dbReference type="Google" id="ProtNLM"/>
    </source>
</evidence>
<evidence type="ECO:0000313" key="2">
    <source>
        <dbReference type="Proteomes" id="UP000054144"/>
    </source>
</evidence>
<accession>A0A0D7AEN9</accession>
<protein>
    <recommendedName>
        <fullName evidence="3">MICOS complex subunit MIC12</fullName>
    </recommendedName>
</protein>
<dbReference type="Proteomes" id="UP000054144">
    <property type="component" value="Unassembled WGS sequence"/>
</dbReference>
<dbReference type="OrthoDB" id="3351225at2759"/>
<proteinExistence type="predicted"/>
<dbReference type="EMBL" id="KN881721">
    <property type="protein sequence ID" value="KIY49837.1"/>
    <property type="molecule type" value="Genomic_DNA"/>
</dbReference>